<keyword evidence="11 12" id="KW-0961">Cell wall biogenesis/degradation</keyword>
<dbReference type="AlphaFoldDB" id="A0A8J5KGF7"/>
<dbReference type="GO" id="GO:0010417">
    <property type="term" value="P:glucuronoxylan biosynthetic process"/>
    <property type="evidence" value="ECO:0007669"/>
    <property type="project" value="TreeGrafter"/>
</dbReference>
<sequence length="369" mass="41089">MGSLDRSKKKIQLWKKALLHFVLCFVTGFFTGFAPPSAVNLFSASAVERSPVVVVVPAASIKAAEHVVEPAGSTANRSLEEISRSVLVPTVNDVDPPPPHEGSNVGGAEEKSPHPRERLLILVTTVRRDDRFQGAFLRRLAHTLRLVPPPLLWIVVQAHEDAAATAAMLRTTGVMYRHLTFKENFTDPEAEADHQRNVALSHVEYHRLTGIVHFAGASNVYDLQFFEDIRDVEAFGTWPVAIVSSNRKRVAVDGPVCNSSKVQGWILKDLSYDNRLLITSTDMSPKPRKLNISGFAFNSSILWDPERWGRPTSLPDTSQDSIKFVHEVILEDETKLKGIPADCSRIMVWHLDTPSILSLPFHSKNQGRR</sequence>
<dbReference type="PANTHER" id="PTHR10896:SF59">
    <property type="entry name" value="BETA-1,4-XYLOSYLTRANSFERASE IRX9"/>
    <property type="match status" value="1"/>
</dbReference>
<dbReference type="OrthoDB" id="675023at2759"/>
<evidence type="ECO:0000313" key="14">
    <source>
        <dbReference type="EMBL" id="KAG6489120.1"/>
    </source>
</evidence>
<evidence type="ECO:0000256" key="3">
    <source>
        <dbReference type="ARBA" id="ARBA00022676"/>
    </source>
</evidence>
<keyword evidence="4 12" id="KW-0808">Transferase</keyword>
<evidence type="ECO:0000256" key="9">
    <source>
        <dbReference type="ARBA" id="ARBA00023136"/>
    </source>
</evidence>
<evidence type="ECO:0000256" key="7">
    <source>
        <dbReference type="ARBA" id="ARBA00022989"/>
    </source>
</evidence>
<evidence type="ECO:0000256" key="1">
    <source>
        <dbReference type="ARBA" id="ARBA00004323"/>
    </source>
</evidence>
<evidence type="ECO:0000256" key="13">
    <source>
        <dbReference type="SAM" id="MobiDB-lite"/>
    </source>
</evidence>
<feature type="region of interest" description="Disordered" evidence="13">
    <location>
        <begin position="89"/>
        <end position="113"/>
    </location>
</feature>
<dbReference type="EC" id="2.4.-.-" evidence="12"/>
<evidence type="ECO:0000256" key="12">
    <source>
        <dbReference type="RuleBase" id="RU363127"/>
    </source>
</evidence>
<keyword evidence="6 12" id="KW-0735">Signal-anchor</keyword>
<dbReference type="Proteomes" id="UP000734854">
    <property type="component" value="Unassembled WGS sequence"/>
</dbReference>
<keyword evidence="8 12" id="KW-0333">Golgi apparatus</keyword>
<keyword evidence="7" id="KW-1133">Transmembrane helix</keyword>
<keyword evidence="5" id="KW-0812">Transmembrane</keyword>
<evidence type="ECO:0000256" key="6">
    <source>
        <dbReference type="ARBA" id="ARBA00022968"/>
    </source>
</evidence>
<dbReference type="PANTHER" id="PTHR10896">
    <property type="entry name" value="GALACTOSYLGALACTOSYLXYLOSYLPROTEIN 3-BETA-GLUCURONOSYLTRANSFERASE BETA-1,3-GLUCURONYLTRANSFERASE"/>
    <property type="match status" value="1"/>
</dbReference>
<protein>
    <recommendedName>
        <fullName evidence="12">Glycosyltransferases</fullName>
        <ecNumber evidence="12">2.4.-.-</ecNumber>
    </recommendedName>
</protein>
<keyword evidence="9" id="KW-0472">Membrane</keyword>
<evidence type="ECO:0000256" key="8">
    <source>
        <dbReference type="ARBA" id="ARBA00023034"/>
    </source>
</evidence>
<name>A0A8J5KGF7_ZINOF</name>
<keyword evidence="3" id="KW-0328">Glycosyltransferase</keyword>
<evidence type="ECO:0000256" key="11">
    <source>
        <dbReference type="ARBA" id="ARBA00023316"/>
    </source>
</evidence>
<dbReference type="FunFam" id="3.90.550.10:FF:000084">
    <property type="entry name" value="Glycosyltransferases"/>
    <property type="match status" value="1"/>
</dbReference>
<evidence type="ECO:0000256" key="5">
    <source>
        <dbReference type="ARBA" id="ARBA00022692"/>
    </source>
</evidence>
<accession>A0A8J5KGF7</accession>
<dbReference type="GO" id="GO:0071555">
    <property type="term" value="P:cell wall organization"/>
    <property type="evidence" value="ECO:0007669"/>
    <property type="project" value="UniProtKB-KW"/>
</dbReference>
<dbReference type="GO" id="GO:0009834">
    <property type="term" value="P:plant-type secondary cell wall biogenesis"/>
    <property type="evidence" value="ECO:0007669"/>
    <property type="project" value="TreeGrafter"/>
</dbReference>
<keyword evidence="15" id="KW-1185">Reference proteome</keyword>
<dbReference type="Pfam" id="PF03360">
    <property type="entry name" value="Glyco_transf_43"/>
    <property type="match status" value="1"/>
</dbReference>
<organism evidence="14 15">
    <name type="scientific">Zingiber officinale</name>
    <name type="common">Ginger</name>
    <name type="synonym">Amomum zingiber</name>
    <dbReference type="NCBI Taxonomy" id="94328"/>
    <lineage>
        <taxon>Eukaryota</taxon>
        <taxon>Viridiplantae</taxon>
        <taxon>Streptophyta</taxon>
        <taxon>Embryophyta</taxon>
        <taxon>Tracheophyta</taxon>
        <taxon>Spermatophyta</taxon>
        <taxon>Magnoliopsida</taxon>
        <taxon>Liliopsida</taxon>
        <taxon>Zingiberales</taxon>
        <taxon>Zingiberaceae</taxon>
        <taxon>Zingiber</taxon>
    </lineage>
</organism>
<dbReference type="InterPro" id="IPR005027">
    <property type="entry name" value="Glyco_trans_43"/>
</dbReference>
<evidence type="ECO:0000313" key="15">
    <source>
        <dbReference type="Proteomes" id="UP000734854"/>
    </source>
</evidence>
<comment type="subcellular location">
    <subcellularLocation>
        <location evidence="1 12">Golgi apparatus membrane</location>
        <topology evidence="1 12">Single-pass type II membrane protein</topology>
    </subcellularLocation>
</comment>
<dbReference type="GO" id="GO:0000139">
    <property type="term" value="C:Golgi membrane"/>
    <property type="evidence" value="ECO:0007669"/>
    <property type="project" value="UniProtKB-SubCell"/>
</dbReference>
<evidence type="ECO:0000256" key="4">
    <source>
        <dbReference type="ARBA" id="ARBA00022679"/>
    </source>
</evidence>
<evidence type="ECO:0000256" key="2">
    <source>
        <dbReference type="ARBA" id="ARBA00007706"/>
    </source>
</evidence>
<comment type="similarity">
    <text evidence="2 12">Belongs to the glycosyltransferase 43 family.</text>
</comment>
<comment type="function">
    <text evidence="12">Involved in the synthesis of glucuronoxylan hemicellulose in secondary cell walls.</text>
</comment>
<dbReference type="GO" id="GO:0015018">
    <property type="term" value="F:galactosylgalactosylxylosylprotein 3-beta-glucuronosyltransferase activity"/>
    <property type="evidence" value="ECO:0007669"/>
    <property type="project" value="InterPro"/>
</dbReference>
<reference evidence="14 15" key="1">
    <citation type="submission" date="2020-08" db="EMBL/GenBank/DDBJ databases">
        <title>Plant Genome Project.</title>
        <authorList>
            <person name="Zhang R.-G."/>
        </authorList>
    </citation>
    <scope>NUCLEOTIDE SEQUENCE [LARGE SCALE GENOMIC DNA]</scope>
    <source>
        <tissue evidence="14">Rhizome</tissue>
    </source>
</reference>
<gene>
    <name evidence="14" type="ORF">ZIOFF_050378</name>
</gene>
<proteinExistence type="inferred from homology"/>
<dbReference type="GO" id="GO:0042285">
    <property type="term" value="F:xylosyltransferase activity"/>
    <property type="evidence" value="ECO:0007669"/>
    <property type="project" value="TreeGrafter"/>
</dbReference>
<dbReference type="EMBL" id="JACMSC010000014">
    <property type="protein sequence ID" value="KAG6489120.1"/>
    <property type="molecule type" value="Genomic_DNA"/>
</dbReference>
<comment type="caution">
    <text evidence="14">The sequence shown here is derived from an EMBL/GenBank/DDBJ whole genome shotgun (WGS) entry which is preliminary data.</text>
</comment>
<evidence type="ECO:0000256" key="10">
    <source>
        <dbReference type="ARBA" id="ARBA00023180"/>
    </source>
</evidence>
<keyword evidence="10" id="KW-0325">Glycoprotein</keyword>